<dbReference type="Proteomes" id="UP000438196">
    <property type="component" value="Unassembled WGS sequence"/>
</dbReference>
<sequence length="89" mass="9666">MNSPLNKIISITEESLSALVHAHQALKSAESAFKALTASVDEHSDAFHMARMGELFCMDQAGGIDCMHEDYDRQFVEILCAGQNGGVHS</sequence>
<gene>
    <name evidence="1" type="ORF">GNF76_23845</name>
</gene>
<dbReference type="AlphaFoldDB" id="A0A6I3W9L9"/>
<protein>
    <submittedName>
        <fullName evidence="1">Uncharacterized protein</fullName>
    </submittedName>
</protein>
<organism evidence="1 2">
    <name type="scientific">Pseudomonas spelaei</name>
    <dbReference type="NCBI Taxonomy" id="1055469"/>
    <lineage>
        <taxon>Bacteria</taxon>
        <taxon>Pseudomonadati</taxon>
        <taxon>Pseudomonadota</taxon>
        <taxon>Gammaproteobacteria</taxon>
        <taxon>Pseudomonadales</taxon>
        <taxon>Pseudomonadaceae</taxon>
        <taxon>Pseudomonas</taxon>
    </lineage>
</organism>
<keyword evidence="2" id="KW-1185">Reference proteome</keyword>
<dbReference type="RefSeq" id="WP_155585535.1">
    <property type="nucleotide sequence ID" value="NZ_JBHSTH010000044.1"/>
</dbReference>
<evidence type="ECO:0000313" key="2">
    <source>
        <dbReference type="Proteomes" id="UP000438196"/>
    </source>
</evidence>
<dbReference type="EMBL" id="WNNK01000024">
    <property type="protein sequence ID" value="MUF07390.1"/>
    <property type="molecule type" value="Genomic_DNA"/>
</dbReference>
<reference evidence="1 2" key="1">
    <citation type="submission" date="2019-11" db="EMBL/GenBank/DDBJ databases">
        <title>Pseudomonas karstica sp. nov. and Pseudomonas spelaei sp. nov. from karst caves.</title>
        <authorList>
            <person name="Zeman M."/>
        </authorList>
    </citation>
    <scope>NUCLEOTIDE SEQUENCE [LARGE SCALE GENOMIC DNA]</scope>
    <source>
        <strain evidence="1 2">CCM 7893</strain>
    </source>
</reference>
<name>A0A6I3W9L9_9PSED</name>
<comment type="caution">
    <text evidence="1">The sequence shown here is derived from an EMBL/GenBank/DDBJ whole genome shotgun (WGS) entry which is preliminary data.</text>
</comment>
<proteinExistence type="predicted"/>
<accession>A0A6I3W9L9</accession>
<evidence type="ECO:0000313" key="1">
    <source>
        <dbReference type="EMBL" id="MUF07390.1"/>
    </source>
</evidence>